<evidence type="ECO:0000256" key="10">
    <source>
        <dbReference type="RuleBase" id="RU351113"/>
    </source>
</evidence>
<feature type="transmembrane region" description="Helical" evidence="10">
    <location>
        <begin position="52"/>
        <end position="70"/>
    </location>
</feature>
<dbReference type="GO" id="GO:0004984">
    <property type="term" value="F:olfactory receptor activity"/>
    <property type="evidence" value="ECO:0007669"/>
    <property type="project" value="InterPro"/>
</dbReference>
<keyword evidence="3 10" id="KW-0716">Sensory transduction</keyword>
<dbReference type="GO" id="GO:0007165">
    <property type="term" value="P:signal transduction"/>
    <property type="evidence" value="ECO:0007669"/>
    <property type="project" value="UniProtKB-KW"/>
</dbReference>
<dbReference type="GO" id="GO:0005549">
    <property type="term" value="F:odorant binding"/>
    <property type="evidence" value="ECO:0007669"/>
    <property type="project" value="InterPro"/>
</dbReference>
<organism evidence="11">
    <name type="scientific">Cydia fagiglandana</name>
    <dbReference type="NCBI Taxonomy" id="1458189"/>
    <lineage>
        <taxon>Eukaryota</taxon>
        <taxon>Metazoa</taxon>
        <taxon>Ecdysozoa</taxon>
        <taxon>Arthropoda</taxon>
        <taxon>Hexapoda</taxon>
        <taxon>Insecta</taxon>
        <taxon>Pterygota</taxon>
        <taxon>Neoptera</taxon>
        <taxon>Endopterygota</taxon>
        <taxon>Lepidoptera</taxon>
        <taxon>Glossata</taxon>
        <taxon>Ditrysia</taxon>
        <taxon>Tortricoidea</taxon>
        <taxon>Tortricidae</taxon>
        <taxon>Olethreutinae</taxon>
        <taxon>Grapholitini</taxon>
        <taxon>Cydia</taxon>
    </lineage>
</organism>
<dbReference type="PANTHER" id="PTHR21137:SF35">
    <property type="entry name" value="ODORANT RECEPTOR 19A-RELATED"/>
    <property type="match status" value="1"/>
</dbReference>
<accession>A0A223HD69</accession>
<evidence type="ECO:0000313" key="11">
    <source>
        <dbReference type="EMBL" id="AST36330.1"/>
    </source>
</evidence>
<evidence type="ECO:0000256" key="2">
    <source>
        <dbReference type="ARBA" id="ARBA00022475"/>
    </source>
</evidence>
<evidence type="ECO:0000256" key="1">
    <source>
        <dbReference type="ARBA" id="ARBA00004651"/>
    </source>
</evidence>
<feature type="transmembrane region" description="Helical" evidence="10">
    <location>
        <begin position="142"/>
        <end position="161"/>
    </location>
</feature>
<comment type="similarity">
    <text evidence="10">Belongs to the insect chemoreceptor superfamily. Heteromeric odorant receptor channel (TC 1.A.69) family.</text>
</comment>
<keyword evidence="9 10" id="KW-0807">Transducer</keyword>
<dbReference type="InterPro" id="IPR004117">
    <property type="entry name" value="7tm6_olfct_rcpt"/>
</dbReference>
<evidence type="ECO:0000256" key="8">
    <source>
        <dbReference type="ARBA" id="ARBA00023170"/>
    </source>
</evidence>
<proteinExistence type="evidence at transcript level"/>
<dbReference type="PANTHER" id="PTHR21137">
    <property type="entry name" value="ODORANT RECEPTOR"/>
    <property type="match status" value="1"/>
</dbReference>
<sequence length="407" mass="46132">MPRIKKASRNMTTIKSNRTYVLFHTICKIAFLSSGTNFWFEDMDFPAKLINIYNAIAPVLEVIVALFIMSHCGAFWTQPNLNEKQSNDRMLLTCVNGLTYLVYVNILYYKREIRELVMTLAVRLKEVCNDGTIEKMMLRTTYRYISALVFICSSAMISYGLGSGIQALTTNATFTNMIPVWPDVEDRRIIAGAGRVVHYIAWLFLLARIIAIYMLILTITISIAHQFKHLCKYFVNLNDIFEGSGSQEEKERKFENAFKVGVKMHAITLWCTRQIQLTAGMAFSGQVIINVCSLGLLMIQMMSTERTLVAMMQIVFMALLILIGTGLFLWNAGDITIEASRLPAAIFHSGWHNCSRQSSVRVRKLVTIAMTQAQDRVVIKGLGLIELSYESYVAIVKSSYSLFSVIY</sequence>
<keyword evidence="7 10" id="KW-0472">Membrane</keyword>
<keyword evidence="5 10" id="KW-0552">Olfaction</keyword>
<dbReference type="Pfam" id="PF02949">
    <property type="entry name" value="7tm_6"/>
    <property type="match status" value="1"/>
</dbReference>
<evidence type="ECO:0000256" key="9">
    <source>
        <dbReference type="ARBA" id="ARBA00023224"/>
    </source>
</evidence>
<dbReference type="AlphaFoldDB" id="A0A223HD69"/>
<keyword evidence="2" id="KW-1003">Cell membrane</keyword>
<evidence type="ECO:0000256" key="3">
    <source>
        <dbReference type="ARBA" id="ARBA00022606"/>
    </source>
</evidence>
<keyword evidence="6 10" id="KW-1133">Transmembrane helix</keyword>
<comment type="caution">
    <text evidence="10">Lacks conserved residue(s) required for the propagation of feature annotation.</text>
</comment>
<feature type="transmembrane region" description="Helical" evidence="10">
    <location>
        <begin position="20"/>
        <end position="40"/>
    </location>
</feature>
<evidence type="ECO:0000256" key="6">
    <source>
        <dbReference type="ARBA" id="ARBA00022989"/>
    </source>
</evidence>
<comment type="subcellular location">
    <subcellularLocation>
        <location evidence="1 10">Cell membrane</location>
        <topology evidence="1 10">Multi-pass membrane protein</topology>
    </subcellularLocation>
</comment>
<evidence type="ECO:0000256" key="7">
    <source>
        <dbReference type="ARBA" id="ARBA00023136"/>
    </source>
</evidence>
<keyword evidence="4 10" id="KW-0812">Transmembrane</keyword>
<evidence type="ECO:0000256" key="4">
    <source>
        <dbReference type="ARBA" id="ARBA00022692"/>
    </source>
</evidence>
<evidence type="ECO:0000256" key="5">
    <source>
        <dbReference type="ARBA" id="ARBA00022725"/>
    </source>
</evidence>
<protein>
    <recommendedName>
        <fullName evidence="10">Odorant receptor</fullName>
    </recommendedName>
</protein>
<reference evidence="11" key="1">
    <citation type="journal article" date="2017" name="Sci. Rep.">
        <title>Antennal transcriptomes of three tortricid moths reveal putative conserved chemosensory receptors for social and habitat olfactory cues.</title>
        <authorList>
            <person name="Gonzalez F."/>
            <person name="Witzgall P."/>
            <person name="Walker W.B."/>
        </authorList>
    </citation>
    <scope>NUCLEOTIDE SEQUENCE</scope>
</reference>
<keyword evidence="8 10" id="KW-0675">Receptor</keyword>
<feature type="transmembrane region" description="Helical" evidence="10">
    <location>
        <begin position="199"/>
        <end position="224"/>
    </location>
</feature>
<name>A0A223HD69_9NEOP</name>
<gene>
    <name evidence="11" type="primary">OR</name>
</gene>
<dbReference type="GO" id="GO:0005886">
    <property type="term" value="C:plasma membrane"/>
    <property type="evidence" value="ECO:0007669"/>
    <property type="project" value="UniProtKB-SubCell"/>
</dbReference>
<feature type="transmembrane region" description="Helical" evidence="10">
    <location>
        <begin position="283"/>
        <end position="302"/>
    </location>
</feature>
<feature type="transmembrane region" description="Helical" evidence="10">
    <location>
        <begin position="308"/>
        <end position="330"/>
    </location>
</feature>
<dbReference type="EMBL" id="KY283671">
    <property type="protein sequence ID" value="AST36330.1"/>
    <property type="molecule type" value="mRNA"/>
</dbReference>